<dbReference type="InterPro" id="IPR018712">
    <property type="entry name" value="Tle1-like_cat"/>
</dbReference>
<evidence type="ECO:0000259" key="2">
    <source>
        <dbReference type="Pfam" id="PF09994"/>
    </source>
</evidence>
<organism evidence="3 4">
    <name type="scientific">Antrodiella citrinella</name>
    <dbReference type="NCBI Taxonomy" id="2447956"/>
    <lineage>
        <taxon>Eukaryota</taxon>
        <taxon>Fungi</taxon>
        <taxon>Dikarya</taxon>
        <taxon>Basidiomycota</taxon>
        <taxon>Agaricomycotina</taxon>
        <taxon>Agaricomycetes</taxon>
        <taxon>Polyporales</taxon>
        <taxon>Steccherinaceae</taxon>
        <taxon>Antrodiella</taxon>
    </lineage>
</organism>
<gene>
    <name evidence="3" type="ORF">EUX98_g3160</name>
</gene>
<accession>A0A4S4MXA0</accession>
<protein>
    <recommendedName>
        <fullName evidence="2">T6SS Phospholipase effector Tle1-like catalytic domain-containing protein</fullName>
    </recommendedName>
</protein>
<feature type="region of interest" description="Disordered" evidence="1">
    <location>
        <begin position="228"/>
        <end position="268"/>
    </location>
</feature>
<feature type="domain" description="T6SS Phospholipase effector Tle1-like catalytic" evidence="2">
    <location>
        <begin position="27"/>
        <end position="323"/>
    </location>
</feature>
<sequence length="509" mass="57088">MASVPASAIGQPIPVSSAYIPNNRPARTLVLCFDGTGDQFDADNSNVIQFFTLLKKDDKHEQMVYYQAGIGTYTVPQIATPFMAKISQTLDEMIAWNLDAHVMGGYQFLMENYEAGDKICIFGFSRGAYTARALAACNLQQVPFAYKMFTRTDETGWNQSTAFKKAFSIDVDIEFLGVWDTVCSVGLIPRTLPFTASNTSIKTFRHAVSLDERRAKFKANLFNRPTKEEVELGTHPGDMPKSDTIPALRHKPSTPPTNGSSKPKAKDLHTLEREFSERDKINFETDVLEVWFSGCHCDVGGGSVANDVPHNVARIPLRWMIRQCFLSNTGIRFHSDLLPALGLDPAALWPKVLSRPKALSNADIATIPVVPSTSANVDPSTAKHDRMSTSETLVNYADVQPAGPNTVLTEEQEDLLDIRCEIYDQLTLAPAWWVLEVLPLRHKVQQETDYWASEYYFNLGRGRQVSEKHQQEGVHVHRTVKTRMDATDLKQGKYTPKAIFDHKKIIWED</sequence>
<comment type="caution">
    <text evidence="3">The sequence shown here is derived from an EMBL/GenBank/DDBJ whole genome shotgun (WGS) entry which is preliminary data.</text>
</comment>
<reference evidence="3 4" key="1">
    <citation type="submission" date="2019-02" db="EMBL/GenBank/DDBJ databases">
        <title>Genome sequencing of the rare red list fungi Antrodiella citrinella (Flaviporus citrinellus).</title>
        <authorList>
            <person name="Buettner E."/>
            <person name="Kellner H."/>
        </authorList>
    </citation>
    <scope>NUCLEOTIDE SEQUENCE [LARGE SCALE GENOMIC DNA]</scope>
    <source>
        <strain evidence="3 4">DSM 108506</strain>
    </source>
</reference>
<evidence type="ECO:0000313" key="4">
    <source>
        <dbReference type="Proteomes" id="UP000308730"/>
    </source>
</evidence>
<proteinExistence type="predicted"/>
<dbReference type="PANTHER" id="PTHR33840">
    <property type="match status" value="1"/>
</dbReference>
<dbReference type="Pfam" id="PF09994">
    <property type="entry name" value="T6SS_Tle1-like_cat"/>
    <property type="match status" value="1"/>
</dbReference>
<dbReference type="AlphaFoldDB" id="A0A4S4MXA0"/>
<keyword evidence="4" id="KW-1185">Reference proteome</keyword>
<name>A0A4S4MXA0_9APHY</name>
<dbReference type="PANTHER" id="PTHR33840:SF2">
    <property type="entry name" value="TLE1 PHOSPHOLIPASE DOMAIN-CONTAINING PROTEIN"/>
    <property type="match status" value="1"/>
</dbReference>
<evidence type="ECO:0000256" key="1">
    <source>
        <dbReference type="SAM" id="MobiDB-lite"/>
    </source>
</evidence>
<dbReference type="OrthoDB" id="3162439at2759"/>
<evidence type="ECO:0000313" key="3">
    <source>
        <dbReference type="EMBL" id="THH31039.1"/>
    </source>
</evidence>
<dbReference type="EMBL" id="SGPM01000060">
    <property type="protein sequence ID" value="THH31039.1"/>
    <property type="molecule type" value="Genomic_DNA"/>
</dbReference>
<dbReference type="Proteomes" id="UP000308730">
    <property type="component" value="Unassembled WGS sequence"/>
</dbReference>